<gene>
    <name evidence="1" type="ORF">E5288_WYG001921</name>
</gene>
<protein>
    <submittedName>
        <fullName evidence="1">Uncharacterized protein</fullName>
    </submittedName>
</protein>
<keyword evidence="2" id="KW-1185">Reference proteome</keyword>
<organism evidence="1 2">
    <name type="scientific">Bos mutus</name>
    <name type="common">wild yak</name>
    <dbReference type="NCBI Taxonomy" id="72004"/>
    <lineage>
        <taxon>Eukaryota</taxon>
        <taxon>Metazoa</taxon>
        <taxon>Chordata</taxon>
        <taxon>Craniata</taxon>
        <taxon>Vertebrata</taxon>
        <taxon>Euteleostomi</taxon>
        <taxon>Mammalia</taxon>
        <taxon>Eutheria</taxon>
        <taxon>Laurasiatheria</taxon>
        <taxon>Artiodactyla</taxon>
        <taxon>Ruminantia</taxon>
        <taxon>Pecora</taxon>
        <taxon>Bovidae</taxon>
        <taxon>Bovinae</taxon>
        <taxon>Bos</taxon>
    </lineage>
</organism>
<accession>A0A6B0RLD0</accession>
<comment type="caution">
    <text evidence="1">The sequence shown here is derived from an EMBL/GenBank/DDBJ whole genome shotgun (WGS) entry which is preliminary data.</text>
</comment>
<dbReference type="EMBL" id="VBQZ03000062">
    <property type="protein sequence ID" value="MXQ90302.1"/>
    <property type="molecule type" value="Genomic_DNA"/>
</dbReference>
<reference evidence="1" key="1">
    <citation type="submission" date="2019-10" db="EMBL/GenBank/DDBJ databases">
        <title>The sequence and de novo assembly of the wild yak genome.</title>
        <authorList>
            <person name="Liu Y."/>
        </authorList>
    </citation>
    <scope>NUCLEOTIDE SEQUENCE [LARGE SCALE GENOMIC DNA]</scope>
    <source>
        <strain evidence="1">WY2019</strain>
    </source>
</reference>
<name>A0A6B0RLD0_9CETA</name>
<dbReference type="Proteomes" id="UP000322234">
    <property type="component" value="Unassembled WGS sequence"/>
</dbReference>
<evidence type="ECO:0000313" key="2">
    <source>
        <dbReference type="Proteomes" id="UP000322234"/>
    </source>
</evidence>
<sequence length="82" mass="9197">MKDEIFILEEKDGTCGYTETSPHYKYNPRTKKQLGPFGSLSSTKAVSKKKRLTKAGKTGVKKKVVDPLAKKDWYDVKAVCSI</sequence>
<proteinExistence type="predicted"/>
<dbReference type="AlphaFoldDB" id="A0A6B0RLD0"/>
<evidence type="ECO:0000313" key="1">
    <source>
        <dbReference type="EMBL" id="MXQ90302.1"/>
    </source>
</evidence>